<dbReference type="InterPro" id="IPR038628">
    <property type="entry name" value="XkdM-like_sf"/>
</dbReference>
<dbReference type="InterPro" id="IPR018989">
    <property type="entry name" value="DUF2001"/>
</dbReference>
<evidence type="ECO:0000313" key="2">
    <source>
        <dbReference type="Proteomes" id="UP000238358"/>
    </source>
</evidence>
<organism evidence="1 2">
    <name type="scientific">Megasphaera elsdenii</name>
    <dbReference type="NCBI Taxonomy" id="907"/>
    <lineage>
        <taxon>Bacteria</taxon>
        <taxon>Bacillati</taxon>
        <taxon>Bacillota</taxon>
        <taxon>Negativicutes</taxon>
        <taxon>Veillonellales</taxon>
        <taxon>Veillonellaceae</taxon>
        <taxon>Megasphaera</taxon>
    </lineage>
</organism>
<dbReference type="Gene3D" id="2.30.110.40">
    <property type="entry name" value="Phage tail tube protein"/>
    <property type="match status" value="1"/>
</dbReference>
<name>A0A2S0M4K4_MEGEL</name>
<dbReference type="SUPFAM" id="SSF69279">
    <property type="entry name" value="Phage tail proteins"/>
    <property type="match status" value="1"/>
</dbReference>
<gene>
    <name evidence="1" type="ORF">C6Y28_01335</name>
</gene>
<dbReference type="Pfam" id="PF09393">
    <property type="entry name" value="DUF2001"/>
    <property type="match status" value="1"/>
</dbReference>
<evidence type="ECO:0000313" key="1">
    <source>
        <dbReference type="EMBL" id="AVO26375.1"/>
    </source>
</evidence>
<sequence length="144" mass="16264">MEEFNAQQVMSGTEGEVWIDGKKIAEVTAFKSEVKLIKEEVNQVKKRFKQYKITGAEGSGNVKMNHVSSFFINKMADNIKNGHQTVCTIVAKLDDPDAIGAERVVIRDATFDKLTLMDWEAKKLTTDDYDFTFTDFDVIDTAND</sequence>
<dbReference type="RefSeq" id="WP_027895857.1">
    <property type="nucleotide sequence ID" value="NZ_CP027569.1"/>
</dbReference>
<protein>
    <submittedName>
        <fullName evidence="1">Phage portal protein</fullName>
    </submittedName>
</protein>
<proteinExistence type="predicted"/>
<dbReference type="OrthoDB" id="1697482at2"/>
<dbReference type="EMBL" id="CP027569">
    <property type="protein sequence ID" value="AVO26375.1"/>
    <property type="molecule type" value="Genomic_DNA"/>
</dbReference>
<dbReference type="Proteomes" id="UP000238358">
    <property type="component" value="Chromosome"/>
</dbReference>
<reference evidence="1 2" key="1">
    <citation type="journal article" date="2018" name="Genome Announc.">
        <title>Complete genomes of two Megasphaera elsdenii strains, NCIMB 702410 and ATCC 25940.</title>
        <authorList>
            <person name="Hatmaker E.A."/>
            <person name="O'Dell K."/>
            <person name="Riley L.A."/>
            <person name="Klingeman D.M."/>
            <person name="Guss A.M."/>
        </authorList>
    </citation>
    <scope>NUCLEOTIDE SEQUENCE [LARGE SCALE GENOMIC DNA]</scope>
    <source>
        <strain evidence="1 2">NCIMB702410</strain>
    </source>
</reference>
<dbReference type="AlphaFoldDB" id="A0A2S0M4K4"/>
<accession>A0A2S0M4K4</accession>